<feature type="transmembrane region" description="Helical" evidence="6">
    <location>
        <begin position="6"/>
        <end position="30"/>
    </location>
</feature>
<evidence type="ECO:0000256" key="6">
    <source>
        <dbReference type="SAM" id="Phobius"/>
    </source>
</evidence>
<feature type="transmembrane region" description="Helical" evidence="6">
    <location>
        <begin position="218"/>
        <end position="242"/>
    </location>
</feature>
<name>A0A3M6UBU2_POCDA</name>
<reference evidence="8 9" key="1">
    <citation type="journal article" date="2018" name="Sci. Rep.">
        <title>Comparative analysis of the Pocillopora damicornis genome highlights role of immune system in coral evolution.</title>
        <authorList>
            <person name="Cunning R."/>
            <person name="Bay R.A."/>
            <person name="Gillette P."/>
            <person name="Baker A.C."/>
            <person name="Traylor-Knowles N."/>
        </authorList>
    </citation>
    <scope>NUCLEOTIDE SEQUENCE [LARGE SCALE GENOMIC DNA]</scope>
    <source>
        <strain evidence="8">RSMAS</strain>
        <tissue evidence="8">Whole animal</tissue>
    </source>
</reference>
<dbReference type="OrthoDB" id="5967581at2759"/>
<feature type="transmembrane region" description="Helical" evidence="6">
    <location>
        <begin position="254"/>
        <end position="276"/>
    </location>
</feature>
<evidence type="ECO:0000256" key="1">
    <source>
        <dbReference type="ARBA" id="ARBA00004370"/>
    </source>
</evidence>
<keyword evidence="2 5" id="KW-0812">Transmembrane</keyword>
<feature type="transmembrane region" description="Helical" evidence="6">
    <location>
        <begin position="125"/>
        <end position="147"/>
    </location>
</feature>
<dbReference type="PANTHER" id="PTHR45698">
    <property type="entry name" value="TRACE AMINE-ASSOCIATED RECEPTOR 19N-RELATED"/>
    <property type="match status" value="1"/>
</dbReference>
<feature type="transmembrane region" description="Helical" evidence="6">
    <location>
        <begin position="75"/>
        <end position="104"/>
    </location>
</feature>
<dbReference type="AlphaFoldDB" id="A0A3M6UBU2"/>
<dbReference type="InterPro" id="IPR017452">
    <property type="entry name" value="GPCR_Rhodpsn_7TM"/>
</dbReference>
<dbReference type="PROSITE" id="PS50262">
    <property type="entry name" value="G_PROTEIN_RECEP_F1_2"/>
    <property type="match status" value="1"/>
</dbReference>
<comment type="subcellular location">
    <subcellularLocation>
        <location evidence="1">Membrane</location>
    </subcellularLocation>
</comment>
<dbReference type="STRING" id="46731.A0A3M6UBU2"/>
<feature type="transmembrane region" description="Helical" evidence="6">
    <location>
        <begin position="167"/>
        <end position="186"/>
    </location>
</feature>
<keyword evidence="5" id="KW-0297">G-protein coupled receptor</keyword>
<dbReference type="GO" id="GO:0004930">
    <property type="term" value="F:G protein-coupled receptor activity"/>
    <property type="evidence" value="ECO:0007669"/>
    <property type="project" value="UniProtKB-KW"/>
</dbReference>
<keyword evidence="5" id="KW-0675">Receptor</keyword>
<dbReference type="Pfam" id="PF00001">
    <property type="entry name" value="7tm_1"/>
    <property type="match status" value="1"/>
</dbReference>
<dbReference type="SUPFAM" id="SSF81321">
    <property type="entry name" value="Family A G protein-coupled receptor-like"/>
    <property type="match status" value="1"/>
</dbReference>
<dbReference type="CDD" id="cd00637">
    <property type="entry name" value="7tm_classA_rhodopsin-like"/>
    <property type="match status" value="1"/>
</dbReference>
<evidence type="ECO:0000313" key="9">
    <source>
        <dbReference type="Proteomes" id="UP000275408"/>
    </source>
</evidence>
<keyword evidence="9" id="KW-1185">Reference proteome</keyword>
<proteinExistence type="inferred from homology"/>
<sequence length="329" mass="36850">MAETGIVMTILFILVSVDIVGNSLVCAIIWKNRNLRTPIHILLFNLAVADGLFALLIAPKLIVSLNSKHPEGTGGSVLCLLITGGAFAWVAALCAIYTLVAIAVERYYAVTDPYGKKWNLTKRKLKVMIIAFWILAAIACIPNTMYMRVNNGHCYEKFPKEWVTKAYTLWNTTQVFVALLLMVTLYSRVVRTLWFKSNIVAHPVTSQQKGVMRVRKRVTLMAVVVSIIFGICWGTIQILYTLHAFEVFRLDKVVIAISNILVLFNSTINPFVYALLSENFRQKLKGMVRFPRATVGATTELHNIEVHIARDKSNTPDVSINTTTSVSQE</sequence>
<feature type="domain" description="G-protein coupled receptors family 1 profile" evidence="7">
    <location>
        <begin position="21"/>
        <end position="273"/>
    </location>
</feature>
<organism evidence="8 9">
    <name type="scientific">Pocillopora damicornis</name>
    <name type="common">Cauliflower coral</name>
    <name type="synonym">Millepora damicornis</name>
    <dbReference type="NCBI Taxonomy" id="46731"/>
    <lineage>
        <taxon>Eukaryota</taxon>
        <taxon>Metazoa</taxon>
        <taxon>Cnidaria</taxon>
        <taxon>Anthozoa</taxon>
        <taxon>Hexacorallia</taxon>
        <taxon>Scleractinia</taxon>
        <taxon>Astrocoeniina</taxon>
        <taxon>Pocilloporidae</taxon>
        <taxon>Pocillopora</taxon>
    </lineage>
</organism>
<keyword evidence="3 6" id="KW-1133">Transmembrane helix</keyword>
<evidence type="ECO:0000256" key="4">
    <source>
        <dbReference type="ARBA" id="ARBA00023136"/>
    </source>
</evidence>
<feature type="transmembrane region" description="Helical" evidence="6">
    <location>
        <begin position="42"/>
        <end position="63"/>
    </location>
</feature>
<evidence type="ECO:0000256" key="5">
    <source>
        <dbReference type="RuleBase" id="RU000688"/>
    </source>
</evidence>
<dbReference type="InterPro" id="IPR000276">
    <property type="entry name" value="GPCR_Rhodpsn"/>
</dbReference>
<protein>
    <recommendedName>
        <fullName evidence="7">G-protein coupled receptors family 1 profile domain-containing protein</fullName>
    </recommendedName>
</protein>
<dbReference type="EMBL" id="RCHS01001810">
    <property type="protein sequence ID" value="RMX51167.1"/>
    <property type="molecule type" value="Genomic_DNA"/>
</dbReference>
<dbReference type="GO" id="GO:0016020">
    <property type="term" value="C:membrane"/>
    <property type="evidence" value="ECO:0007669"/>
    <property type="project" value="UniProtKB-SubCell"/>
</dbReference>
<dbReference type="PROSITE" id="PS00237">
    <property type="entry name" value="G_PROTEIN_RECEP_F1_1"/>
    <property type="match status" value="1"/>
</dbReference>
<accession>A0A3M6UBU2</accession>
<evidence type="ECO:0000313" key="8">
    <source>
        <dbReference type="EMBL" id="RMX51167.1"/>
    </source>
</evidence>
<keyword evidence="4 6" id="KW-0472">Membrane</keyword>
<dbReference type="PRINTS" id="PR00237">
    <property type="entry name" value="GPCRRHODOPSN"/>
</dbReference>
<dbReference type="Proteomes" id="UP000275408">
    <property type="component" value="Unassembled WGS sequence"/>
</dbReference>
<gene>
    <name evidence="8" type="ORF">pdam_00004107</name>
</gene>
<evidence type="ECO:0000256" key="3">
    <source>
        <dbReference type="ARBA" id="ARBA00022989"/>
    </source>
</evidence>
<dbReference type="SMART" id="SM01381">
    <property type="entry name" value="7TM_GPCR_Srsx"/>
    <property type="match status" value="1"/>
</dbReference>
<comment type="caution">
    <text evidence="8">The sequence shown here is derived from an EMBL/GenBank/DDBJ whole genome shotgun (WGS) entry which is preliminary data.</text>
</comment>
<dbReference type="PANTHER" id="PTHR45698:SF1">
    <property type="entry name" value="TRACE AMINE-ASSOCIATED RECEPTOR 13C-LIKE"/>
    <property type="match status" value="1"/>
</dbReference>
<dbReference type="Gene3D" id="1.20.1070.10">
    <property type="entry name" value="Rhodopsin 7-helix transmembrane proteins"/>
    <property type="match status" value="1"/>
</dbReference>
<evidence type="ECO:0000259" key="7">
    <source>
        <dbReference type="PROSITE" id="PS50262"/>
    </source>
</evidence>
<evidence type="ECO:0000256" key="2">
    <source>
        <dbReference type="ARBA" id="ARBA00022692"/>
    </source>
</evidence>
<comment type="similarity">
    <text evidence="5">Belongs to the G-protein coupled receptor 1 family.</text>
</comment>
<keyword evidence="5" id="KW-0807">Transducer</keyword>